<evidence type="ECO:0000313" key="5">
    <source>
        <dbReference type="EMBL" id="KAK2180081.1"/>
    </source>
</evidence>
<feature type="compositionally biased region" description="Basic and acidic residues" evidence="3">
    <location>
        <begin position="1"/>
        <end position="10"/>
    </location>
</feature>
<keyword evidence="6" id="KW-1185">Reference proteome</keyword>
<gene>
    <name evidence="5" type="ORF">NP493_457g05000</name>
</gene>
<dbReference type="Proteomes" id="UP001209878">
    <property type="component" value="Unassembled WGS sequence"/>
</dbReference>
<dbReference type="InterPro" id="IPR028124">
    <property type="entry name" value="SMAP_dom"/>
</dbReference>
<feature type="region of interest" description="Disordered" evidence="3">
    <location>
        <begin position="119"/>
        <end position="216"/>
    </location>
</feature>
<evidence type="ECO:0000256" key="3">
    <source>
        <dbReference type="SAM" id="MobiDB-lite"/>
    </source>
</evidence>
<feature type="compositionally biased region" description="Basic and acidic residues" evidence="3">
    <location>
        <begin position="71"/>
        <end position="102"/>
    </location>
</feature>
<comment type="similarity">
    <text evidence="1">Belongs to the SMAP family.</text>
</comment>
<comment type="caution">
    <text evidence="5">The sequence shown here is derived from an EMBL/GenBank/DDBJ whole genome shotgun (WGS) entry which is preliminary data.</text>
</comment>
<evidence type="ECO:0000256" key="2">
    <source>
        <dbReference type="ARBA" id="ARBA00016161"/>
    </source>
</evidence>
<dbReference type="PANTHER" id="PTHR22175:SF0">
    <property type="entry name" value="SMALL ACIDIC PROTEIN"/>
    <property type="match status" value="1"/>
</dbReference>
<proteinExistence type="inferred from homology"/>
<name>A0AAD9KZ64_RIDPI</name>
<evidence type="ECO:0000313" key="6">
    <source>
        <dbReference type="Proteomes" id="UP001209878"/>
    </source>
</evidence>
<sequence length="216" mass="23266">MGADKKDHQGRFIIGDQEPGHGKSRDDVEKLTSDLEDQYTQGMEHRLSGKARSHTGLGFTAPTLDVVGEGSGRHGEDGKESSGDDKIKVHSSNDWEHADLGDDGRKQKFLKLMGAGKKEHHGQFVIGDHEPTQSAESTNVKKVEGDLEGQFLEGAEQKTPGSKGSRTGYGFPLQDSDATELTDRSKNDPVQSDTVSGSSPPRAPRPSLINFVKGSS</sequence>
<reference evidence="5" key="1">
    <citation type="journal article" date="2023" name="Mol. Biol. Evol.">
        <title>Third-Generation Sequencing Reveals the Adaptive Role of the Epigenome in Three Deep-Sea Polychaetes.</title>
        <authorList>
            <person name="Perez M."/>
            <person name="Aroh O."/>
            <person name="Sun Y."/>
            <person name="Lan Y."/>
            <person name="Juniper S.K."/>
            <person name="Young C.R."/>
            <person name="Angers B."/>
            <person name="Qian P.Y."/>
        </authorList>
    </citation>
    <scope>NUCLEOTIDE SEQUENCE</scope>
    <source>
        <strain evidence="5">R07B-5</strain>
    </source>
</reference>
<evidence type="ECO:0000259" key="4">
    <source>
        <dbReference type="Pfam" id="PF15477"/>
    </source>
</evidence>
<organism evidence="5 6">
    <name type="scientific">Ridgeia piscesae</name>
    <name type="common">Tubeworm</name>
    <dbReference type="NCBI Taxonomy" id="27915"/>
    <lineage>
        <taxon>Eukaryota</taxon>
        <taxon>Metazoa</taxon>
        <taxon>Spiralia</taxon>
        <taxon>Lophotrochozoa</taxon>
        <taxon>Annelida</taxon>
        <taxon>Polychaeta</taxon>
        <taxon>Sedentaria</taxon>
        <taxon>Canalipalpata</taxon>
        <taxon>Sabellida</taxon>
        <taxon>Siboglinidae</taxon>
        <taxon>Ridgeia</taxon>
    </lineage>
</organism>
<feature type="compositionally biased region" description="Basic and acidic residues" evidence="3">
    <location>
        <begin position="18"/>
        <end position="31"/>
    </location>
</feature>
<dbReference type="EMBL" id="JAODUO010000459">
    <property type="protein sequence ID" value="KAK2180081.1"/>
    <property type="molecule type" value="Genomic_DNA"/>
</dbReference>
<feature type="region of interest" description="Disordered" evidence="3">
    <location>
        <begin position="46"/>
        <end position="102"/>
    </location>
</feature>
<feature type="domain" description="Small acidic protein-like" evidence="4">
    <location>
        <begin position="95"/>
        <end position="170"/>
    </location>
</feature>
<dbReference type="AlphaFoldDB" id="A0AAD9KZ64"/>
<dbReference type="PANTHER" id="PTHR22175">
    <property type="entry name" value="SMALL ACIDIC PROTEIN-RELATED"/>
    <property type="match status" value="1"/>
</dbReference>
<evidence type="ECO:0000256" key="1">
    <source>
        <dbReference type="ARBA" id="ARBA00006502"/>
    </source>
</evidence>
<protein>
    <recommendedName>
        <fullName evidence="2">Small acidic protein</fullName>
    </recommendedName>
</protein>
<feature type="region of interest" description="Disordered" evidence="3">
    <location>
        <begin position="1"/>
        <end position="31"/>
    </location>
</feature>
<dbReference type="Pfam" id="PF15477">
    <property type="entry name" value="SMAP"/>
    <property type="match status" value="1"/>
</dbReference>
<dbReference type="InterPro" id="IPR026714">
    <property type="entry name" value="SMAP"/>
</dbReference>
<accession>A0AAD9KZ64</accession>